<dbReference type="PANTHER" id="PTHR30329">
    <property type="entry name" value="STATOR ELEMENT OF FLAGELLAR MOTOR COMPLEX"/>
    <property type="match status" value="1"/>
</dbReference>
<name>A0ABT3YH00_9HYPH</name>
<dbReference type="InterPro" id="IPR050330">
    <property type="entry name" value="Bact_OuterMem_StrucFunc"/>
</dbReference>
<dbReference type="InterPro" id="IPR038522">
    <property type="entry name" value="T4/T6SS_DotU_sf"/>
</dbReference>
<dbReference type="Pfam" id="PF00691">
    <property type="entry name" value="OmpA"/>
    <property type="match status" value="1"/>
</dbReference>
<dbReference type="SUPFAM" id="SSF103088">
    <property type="entry name" value="OmpA-like"/>
    <property type="match status" value="1"/>
</dbReference>
<accession>A0ABT3YH00</accession>
<protein>
    <submittedName>
        <fullName evidence="5">Type VI secretion system protein TssL, long form</fullName>
    </submittedName>
</protein>
<dbReference type="Gene3D" id="3.30.1330.60">
    <property type="entry name" value="OmpA-like domain"/>
    <property type="match status" value="1"/>
</dbReference>
<feature type="region of interest" description="Disordered" evidence="2">
    <location>
        <begin position="460"/>
        <end position="492"/>
    </location>
</feature>
<dbReference type="InterPro" id="IPR036737">
    <property type="entry name" value="OmpA-like_sf"/>
</dbReference>
<keyword evidence="3" id="KW-1133">Transmembrane helix</keyword>
<reference evidence="5" key="1">
    <citation type="submission" date="2022-10" db="EMBL/GenBank/DDBJ databases">
        <title>Hoeflea sp. J2-29, isolated from marine algae.</title>
        <authorList>
            <person name="Kristyanto S."/>
            <person name="Kim J.M."/>
            <person name="Jeon C.O."/>
        </authorList>
    </citation>
    <scope>NUCLEOTIDE SEQUENCE</scope>
    <source>
        <strain evidence="5">J2-29</strain>
    </source>
</reference>
<dbReference type="NCBIfam" id="TIGR03349">
    <property type="entry name" value="IV_VI_DotU"/>
    <property type="match status" value="1"/>
</dbReference>
<feature type="compositionally biased region" description="Basic and acidic residues" evidence="2">
    <location>
        <begin position="473"/>
        <end position="492"/>
    </location>
</feature>
<evidence type="ECO:0000259" key="4">
    <source>
        <dbReference type="PROSITE" id="PS51123"/>
    </source>
</evidence>
<dbReference type="NCBIfam" id="TIGR03350">
    <property type="entry name" value="type_VI_ompA"/>
    <property type="match status" value="1"/>
</dbReference>
<dbReference type="InterPro" id="IPR006665">
    <property type="entry name" value="OmpA-like"/>
</dbReference>
<dbReference type="NCBIfam" id="NF038228">
    <property type="entry name" value="IcmH_DotU_IVB"/>
    <property type="match status" value="1"/>
</dbReference>
<keyword evidence="1 3" id="KW-0472">Membrane</keyword>
<feature type="transmembrane region" description="Helical" evidence="3">
    <location>
        <begin position="283"/>
        <end position="305"/>
    </location>
</feature>
<dbReference type="InterPro" id="IPR017732">
    <property type="entry name" value="T4/T6SS_DotU"/>
</dbReference>
<dbReference type="InterPro" id="IPR017733">
    <property type="entry name" value="OmpA-like_dom_proteobacteria"/>
</dbReference>
<dbReference type="Gene3D" id="1.25.40.590">
    <property type="entry name" value="Type IV / VI secretion system, DotU"/>
    <property type="match status" value="1"/>
</dbReference>
<sequence>MSDPDDPFGAGNGNRTVIRPRPGGAASPSGFGSAPASPGSTVFSNQPFGSPAANTGGPTDWVSQQSPETAPKQAPPRPTRKIPLNVAIAAHSNAEVKTTNPITQAAVPLLVLLGRLRQLVVDMDAVPLMQHVARSINEFERTLLARGIDQEQVQIAKYTLCATADDIVQNLPGTEKHVWLQYSMLAQFFGARTSGTVLFDKIRQLLANPTVYYDLLELIHSCLSLGFEGQYRSAAGGDIELQRIRRDVFQTLRTVKPRGTDEISPRWRGVITKMRVSGGGMPLWAIAGLMLAFLAGVYMLLRFIIAGEGDAMAQTMVQLHPKSAIEIRREEFTPMVAEVFEADQAQLDRIRNALAPEIEEGLADAFIKGEKIVVAVSNVLLFPSGSADVTPEFEPLANRIAVALDKEPGPINIIGHTDNVKLRATSRFKSNYDLSVKRAESVAALILKFIAQPERITVTGRGEDDPVASNDTAENRAKNRRVEINIPREESL</sequence>
<evidence type="ECO:0000256" key="2">
    <source>
        <dbReference type="SAM" id="MobiDB-lite"/>
    </source>
</evidence>
<dbReference type="Proteomes" id="UP001081283">
    <property type="component" value="Unassembled WGS sequence"/>
</dbReference>
<feature type="compositionally biased region" description="Polar residues" evidence="2">
    <location>
        <begin position="41"/>
        <end position="68"/>
    </location>
</feature>
<dbReference type="RefSeq" id="WP_267613073.1">
    <property type="nucleotide sequence ID" value="NZ_JAOVZQ010000001.1"/>
</dbReference>
<evidence type="ECO:0000313" key="5">
    <source>
        <dbReference type="EMBL" id="MCY0095179.1"/>
    </source>
</evidence>
<dbReference type="PANTHER" id="PTHR30329:SF19">
    <property type="entry name" value="OUTER MEMBRANE PROTEIN, OMPA FAMILY"/>
    <property type="match status" value="1"/>
</dbReference>
<gene>
    <name evidence="5" type="primary">tssL</name>
    <name evidence="5" type="ORF">OEG82_14270</name>
</gene>
<evidence type="ECO:0000256" key="3">
    <source>
        <dbReference type="SAM" id="Phobius"/>
    </source>
</evidence>
<keyword evidence="3" id="KW-0812">Transmembrane</keyword>
<keyword evidence="6" id="KW-1185">Reference proteome</keyword>
<feature type="domain" description="OmpA-like" evidence="4">
    <location>
        <begin position="369"/>
        <end position="490"/>
    </location>
</feature>
<proteinExistence type="predicted"/>
<organism evidence="5 6">
    <name type="scientific">Hoeflea ulvae</name>
    <dbReference type="NCBI Taxonomy" id="2983764"/>
    <lineage>
        <taxon>Bacteria</taxon>
        <taxon>Pseudomonadati</taxon>
        <taxon>Pseudomonadota</taxon>
        <taxon>Alphaproteobacteria</taxon>
        <taxon>Hyphomicrobiales</taxon>
        <taxon>Rhizobiaceae</taxon>
        <taxon>Hoeflea</taxon>
    </lineage>
</organism>
<dbReference type="Pfam" id="PF09850">
    <property type="entry name" value="DotU"/>
    <property type="match status" value="1"/>
</dbReference>
<dbReference type="CDD" id="cd07185">
    <property type="entry name" value="OmpA_C-like"/>
    <property type="match status" value="1"/>
</dbReference>
<dbReference type="PROSITE" id="PS51123">
    <property type="entry name" value="OMPA_2"/>
    <property type="match status" value="1"/>
</dbReference>
<evidence type="ECO:0000313" key="6">
    <source>
        <dbReference type="Proteomes" id="UP001081283"/>
    </source>
</evidence>
<dbReference type="EMBL" id="JAOVZQ010000001">
    <property type="protein sequence ID" value="MCY0095179.1"/>
    <property type="molecule type" value="Genomic_DNA"/>
</dbReference>
<comment type="caution">
    <text evidence="5">The sequence shown here is derived from an EMBL/GenBank/DDBJ whole genome shotgun (WGS) entry which is preliminary data.</text>
</comment>
<feature type="compositionally biased region" description="Low complexity" evidence="2">
    <location>
        <begin position="22"/>
        <end position="40"/>
    </location>
</feature>
<evidence type="ECO:0000256" key="1">
    <source>
        <dbReference type="PROSITE-ProRule" id="PRU00473"/>
    </source>
</evidence>
<feature type="region of interest" description="Disordered" evidence="2">
    <location>
        <begin position="1"/>
        <end position="79"/>
    </location>
</feature>